<feature type="domain" description="DUF1985" evidence="3">
    <location>
        <begin position="172"/>
        <end position="303"/>
    </location>
</feature>
<keyword evidence="1" id="KW-0175">Coiled coil</keyword>
<evidence type="ECO:0000259" key="3">
    <source>
        <dbReference type="Pfam" id="PF09331"/>
    </source>
</evidence>
<keyword evidence="5" id="KW-1185">Reference proteome</keyword>
<sequence length="703" mass="78323">MLLGKSEDETICRIATRTNPAMDESNQELMIAQSGISLLAMAAVEEEDPQIPSVVDGAFANLCGNGKTDSDLTCSPSRTQPSSCSTLTYKTNGMFKRMVDKSLVYKDLSNRKLNTFTRLYDSIQLVKSKLDPDQIVLFKNSVFGPFLDAKEMNCCGQLLHFLLGNLVEMENCEDASHMYFEIEDRVVSFSVSDFTLILGFNYHDDVPTGQHIVSERGNIWQKYFPDCKTKVMRRDIKKVFQAIEKGREHNDDIIKLSLLFVLSHSFLSAEGGVSLNNAYINLVDDLDGFNAYPWGRAIWKDMVSYFKAGVNSMQSNESHYNVYGCVMALQVWAFETFPVLKELDIARMVDPYAFPRILRWSSSARPSSATLKKSIFSNKNFLFRNIEPSSSDLQHENVLQACQLTKFKASISGEAPPRYLKTTVSAFATRKKSRARTTALTIMGNDESTRGGDVPNTASQQSSEVTHVELDAKVSSLEKELKKVMNDMRRVEKKVKGQDELISHLKDIIVTTRCCINSNGSGSQNHFPNHHMHGATGNATNRCHALSENGGPLPCPNTGDTNGNSDESFGMAWAQQALNVDYDIFEPKQTMLREGGYVACSSHQNGDIMPLPIQGVPVITDEVVIEDGPAILNDTPKRKAMSTCSQTPGSDAKCKKGRNVQSVCLFSRGRFKVFNSKTERTKFSSYIMDGIAKRLRNLSQQPP</sequence>
<accession>A0A9P1E3E3</accession>
<protein>
    <recommendedName>
        <fullName evidence="3">DUF1985 domain-containing protein</fullName>
    </recommendedName>
</protein>
<dbReference type="Pfam" id="PF09331">
    <property type="entry name" value="DUF1985"/>
    <property type="match status" value="1"/>
</dbReference>
<organism evidence="4 5">
    <name type="scientific">Cuscuta europaea</name>
    <name type="common">European dodder</name>
    <dbReference type="NCBI Taxonomy" id="41803"/>
    <lineage>
        <taxon>Eukaryota</taxon>
        <taxon>Viridiplantae</taxon>
        <taxon>Streptophyta</taxon>
        <taxon>Embryophyta</taxon>
        <taxon>Tracheophyta</taxon>
        <taxon>Spermatophyta</taxon>
        <taxon>Magnoliopsida</taxon>
        <taxon>eudicotyledons</taxon>
        <taxon>Gunneridae</taxon>
        <taxon>Pentapetalae</taxon>
        <taxon>asterids</taxon>
        <taxon>lamiids</taxon>
        <taxon>Solanales</taxon>
        <taxon>Convolvulaceae</taxon>
        <taxon>Cuscuteae</taxon>
        <taxon>Cuscuta</taxon>
        <taxon>Cuscuta subgen. Cuscuta</taxon>
    </lineage>
</organism>
<feature type="compositionally biased region" description="Polar residues" evidence="2">
    <location>
        <begin position="456"/>
        <end position="465"/>
    </location>
</feature>
<reference evidence="4" key="1">
    <citation type="submission" date="2022-07" db="EMBL/GenBank/DDBJ databases">
        <authorList>
            <person name="Macas J."/>
            <person name="Novak P."/>
            <person name="Neumann P."/>
        </authorList>
    </citation>
    <scope>NUCLEOTIDE SEQUENCE</scope>
</reference>
<proteinExistence type="predicted"/>
<comment type="caution">
    <text evidence="4">The sequence shown here is derived from an EMBL/GenBank/DDBJ whole genome shotgun (WGS) entry which is preliminary data.</text>
</comment>
<dbReference type="PANTHER" id="PTHR48449">
    <property type="entry name" value="DUF1985 DOMAIN-CONTAINING PROTEIN"/>
    <property type="match status" value="1"/>
</dbReference>
<dbReference type="Proteomes" id="UP001152484">
    <property type="component" value="Unassembled WGS sequence"/>
</dbReference>
<gene>
    <name evidence="4" type="ORF">CEURO_LOCUS5650</name>
</gene>
<feature type="region of interest" description="Disordered" evidence="2">
    <location>
        <begin position="444"/>
        <end position="466"/>
    </location>
</feature>
<feature type="coiled-coil region" evidence="1">
    <location>
        <begin position="467"/>
        <end position="494"/>
    </location>
</feature>
<evidence type="ECO:0000256" key="1">
    <source>
        <dbReference type="SAM" id="Coils"/>
    </source>
</evidence>
<name>A0A9P1E3E3_CUSEU</name>
<dbReference type="InterPro" id="IPR015410">
    <property type="entry name" value="DUF1985"/>
</dbReference>
<dbReference type="EMBL" id="CAMAPE010000010">
    <property type="protein sequence ID" value="CAH9075953.1"/>
    <property type="molecule type" value="Genomic_DNA"/>
</dbReference>
<evidence type="ECO:0000256" key="2">
    <source>
        <dbReference type="SAM" id="MobiDB-lite"/>
    </source>
</evidence>
<dbReference type="PANTHER" id="PTHR48449:SF1">
    <property type="entry name" value="DUF1985 DOMAIN-CONTAINING PROTEIN"/>
    <property type="match status" value="1"/>
</dbReference>
<evidence type="ECO:0000313" key="5">
    <source>
        <dbReference type="Proteomes" id="UP001152484"/>
    </source>
</evidence>
<dbReference type="AlphaFoldDB" id="A0A9P1E3E3"/>
<dbReference type="OrthoDB" id="1305596at2759"/>
<evidence type="ECO:0000313" key="4">
    <source>
        <dbReference type="EMBL" id="CAH9075953.1"/>
    </source>
</evidence>